<dbReference type="Proteomes" id="UP000266720">
    <property type="component" value="Chromosome"/>
</dbReference>
<evidence type="ECO:0000256" key="4">
    <source>
        <dbReference type="SAM" id="Coils"/>
    </source>
</evidence>
<feature type="coiled-coil region" evidence="4">
    <location>
        <begin position="4"/>
        <end position="52"/>
    </location>
</feature>
<dbReference type="KEGG" id="tcb:TCARB_1732"/>
<dbReference type="NCBIfam" id="NF003268">
    <property type="entry name" value="PRK04239.1"/>
    <property type="match status" value="1"/>
</dbReference>
<dbReference type="Pfam" id="PF01984">
    <property type="entry name" value="dsDNA_bind"/>
    <property type="match status" value="1"/>
</dbReference>
<evidence type="ECO:0000256" key="3">
    <source>
        <dbReference type="HAMAP-Rule" id="MF_00026"/>
    </source>
</evidence>
<dbReference type="STRING" id="697581.TCARB_1732"/>
<evidence type="ECO:0000256" key="1">
    <source>
        <dbReference type="ARBA" id="ARBA00010490"/>
    </source>
</evidence>
<dbReference type="InterPro" id="IPR022889">
    <property type="entry name" value="DNA_bind_arc"/>
</dbReference>
<accession>A0A3G1A6Z3</accession>
<dbReference type="PANTHER" id="PTHR10840:SF0">
    <property type="entry name" value="PROGRAMMED CELL DEATH PROTEIN 5"/>
    <property type="match status" value="1"/>
</dbReference>
<keyword evidence="4" id="KW-0175">Coiled coil</keyword>
<dbReference type="EMBL" id="CP007493">
    <property type="protein sequence ID" value="AJB42772.1"/>
    <property type="molecule type" value="Genomic_DNA"/>
</dbReference>
<dbReference type="InterPro" id="IPR002836">
    <property type="entry name" value="PDCD5-like"/>
</dbReference>
<dbReference type="GeneID" id="16573312"/>
<evidence type="ECO:0000313" key="5">
    <source>
        <dbReference type="EMBL" id="AJB42772.1"/>
    </source>
</evidence>
<name>A0A3G1A6Z3_9CREN</name>
<dbReference type="HAMAP" id="MF_00026">
    <property type="entry name" value="dsDNA_bind"/>
    <property type="match status" value="1"/>
</dbReference>
<proteinExistence type="inferred from homology"/>
<comment type="similarity">
    <text evidence="1 3">Belongs to the PDCD5 family.</text>
</comment>
<organism evidence="5 6">
    <name type="scientific">Thermofilum adornatum 1505</name>
    <dbReference type="NCBI Taxonomy" id="697581"/>
    <lineage>
        <taxon>Archaea</taxon>
        <taxon>Thermoproteota</taxon>
        <taxon>Thermoprotei</taxon>
        <taxon>Thermofilales</taxon>
        <taxon>Thermofilaceae</taxon>
        <taxon>Thermofilum</taxon>
    </lineage>
</organism>
<keyword evidence="2 3" id="KW-0238">DNA-binding</keyword>
<dbReference type="GeneID" id="25407136"/>
<reference evidence="6" key="1">
    <citation type="book" date="2010" name="EXTREMOPHILES" publisher="0:0-0">
        <title>Complete genome sequences of ten hyperthermophilic archaea reveal their metabolic capabilities and possible ecological roles.</title>
        <editorList>
            <person name="?"/>
        </editorList>
        <authorList>
            <person name="Ravin N.V."/>
            <person name="Mardanov A.V."/>
            <person name="Bonch-Osmolovskaya E.A."/>
            <person name="Skryabin K.G."/>
        </authorList>
    </citation>
    <scope>NUCLEOTIDE SEQUENCE [LARGE SCALE GENOMIC DNA]</scope>
    <source>
        <strain evidence="6">1505</strain>
    </source>
</reference>
<dbReference type="GO" id="GO:0003677">
    <property type="term" value="F:DNA binding"/>
    <property type="evidence" value="ECO:0007669"/>
    <property type="project" value="UniProtKB-UniRule"/>
</dbReference>
<dbReference type="PIRSF" id="PIRSF015730">
    <property type="entry name" value="TFAR19"/>
    <property type="match status" value="1"/>
</dbReference>
<evidence type="ECO:0000256" key="2">
    <source>
        <dbReference type="ARBA" id="ARBA00023125"/>
    </source>
</evidence>
<dbReference type="RefSeq" id="WP_052885635.1">
    <property type="nucleotide sequence ID" value="NZ_CP007493.1"/>
</dbReference>
<gene>
    <name evidence="5" type="ORF">TCARB_1732</name>
</gene>
<dbReference type="SUPFAM" id="SSF46950">
    <property type="entry name" value="Double-stranded DNA-binding domain"/>
    <property type="match status" value="1"/>
</dbReference>
<sequence>MSYEDSYEDNVDELEEIKRRKLAEYQRRLEAEKEAAARKAEEEALRQELLRRILTPEARARLTNLKLVKPELVETLEVQLIQLAQTGRVKLPIDDETLKEILAQLSSTRRDIRVKFSF</sequence>
<dbReference type="GO" id="GO:0005829">
    <property type="term" value="C:cytosol"/>
    <property type="evidence" value="ECO:0007669"/>
    <property type="project" value="TreeGrafter"/>
</dbReference>
<protein>
    <recommendedName>
        <fullName evidence="3">DNA-binding protein TCARB_1732</fullName>
    </recommendedName>
</protein>
<dbReference type="PANTHER" id="PTHR10840">
    <property type="entry name" value="PROGRAMMED CELL DEATH PROTEIN 5"/>
    <property type="match status" value="1"/>
</dbReference>
<dbReference type="Gene3D" id="1.10.8.140">
    <property type="entry name" value="PDCD5-like"/>
    <property type="match status" value="1"/>
</dbReference>
<dbReference type="InterPro" id="IPR036883">
    <property type="entry name" value="PDCD5-like_sf"/>
</dbReference>
<dbReference type="AlphaFoldDB" id="A0A3G1A6Z3"/>
<evidence type="ECO:0000313" key="6">
    <source>
        <dbReference type="Proteomes" id="UP000266720"/>
    </source>
</evidence>